<feature type="compositionally biased region" description="Basic and acidic residues" evidence="1">
    <location>
        <begin position="201"/>
        <end position="224"/>
    </location>
</feature>
<dbReference type="Pfam" id="PF00498">
    <property type="entry name" value="FHA"/>
    <property type="match status" value="1"/>
</dbReference>
<feature type="compositionally biased region" description="Basic and acidic residues" evidence="1">
    <location>
        <begin position="179"/>
        <end position="192"/>
    </location>
</feature>
<dbReference type="PROSITE" id="PS50006">
    <property type="entry name" value="FHA_DOMAIN"/>
    <property type="match status" value="1"/>
</dbReference>
<feature type="domain" description="FHA" evidence="2">
    <location>
        <begin position="26"/>
        <end position="77"/>
    </location>
</feature>
<feature type="compositionally biased region" description="Basic and acidic residues" evidence="1">
    <location>
        <begin position="298"/>
        <end position="308"/>
    </location>
</feature>
<feature type="compositionally biased region" description="Basic and acidic residues" evidence="1">
    <location>
        <begin position="530"/>
        <end position="544"/>
    </location>
</feature>
<dbReference type="InterPro" id="IPR000253">
    <property type="entry name" value="FHA_dom"/>
</dbReference>
<proteinExistence type="predicted"/>
<feature type="compositionally biased region" description="Polar residues" evidence="1">
    <location>
        <begin position="374"/>
        <end position="385"/>
    </location>
</feature>
<dbReference type="Gene3D" id="2.60.200.20">
    <property type="match status" value="1"/>
</dbReference>
<dbReference type="AlphaFoldDB" id="A0A1X7VEH0"/>
<name>A0A1X7VEH0_AMPQE</name>
<feature type="compositionally biased region" description="Basic and acidic residues" evidence="1">
    <location>
        <begin position="386"/>
        <end position="402"/>
    </location>
</feature>
<organism evidence="3">
    <name type="scientific">Amphimedon queenslandica</name>
    <name type="common">Sponge</name>
    <dbReference type="NCBI Taxonomy" id="400682"/>
    <lineage>
        <taxon>Eukaryota</taxon>
        <taxon>Metazoa</taxon>
        <taxon>Porifera</taxon>
        <taxon>Demospongiae</taxon>
        <taxon>Heteroscleromorpha</taxon>
        <taxon>Haplosclerida</taxon>
        <taxon>Niphatidae</taxon>
        <taxon>Amphimedon</taxon>
    </lineage>
</organism>
<evidence type="ECO:0000313" key="3">
    <source>
        <dbReference type="EnsemblMetazoa" id="Aqu2.1.37922_001"/>
    </source>
</evidence>
<feature type="compositionally biased region" description="Low complexity" evidence="1">
    <location>
        <begin position="321"/>
        <end position="340"/>
    </location>
</feature>
<dbReference type="InParanoid" id="A0A1X7VEH0"/>
<reference evidence="3" key="2">
    <citation type="submission" date="2017-05" db="UniProtKB">
        <authorList>
            <consortium name="EnsemblMetazoa"/>
        </authorList>
    </citation>
    <scope>IDENTIFICATION</scope>
</reference>
<feature type="compositionally biased region" description="Polar residues" evidence="1">
    <location>
        <begin position="545"/>
        <end position="556"/>
    </location>
</feature>
<accession>A0A1X7VEH0</accession>
<evidence type="ECO:0000313" key="4">
    <source>
        <dbReference type="Proteomes" id="UP000007879"/>
    </source>
</evidence>
<evidence type="ECO:0000256" key="1">
    <source>
        <dbReference type="SAM" id="MobiDB-lite"/>
    </source>
</evidence>
<dbReference type="InterPro" id="IPR008984">
    <property type="entry name" value="SMAD_FHA_dom_sf"/>
</dbReference>
<protein>
    <recommendedName>
        <fullName evidence="2">FHA domain-containing protein</fullName>
    </recommendedName>
</protein>
<dbReference type="STRING" id="400682.A0A1X7VEH0"/>
<dbReference type="EnsemblMetazoa" id="XM_019993938.1">
    <property type="protein sequence ID" value="XP_019849497.1"/>
    <property type="gene ID" value="LOC109580595"/>
</dbReference>
<sequence length="556" mass="61544">MERWCLRESLTIGLGHTYNLNEREILTIGRNGSCDIVINDHSVDAKHADIKWDNVRRQFSIHDLNTANGTYINQFPLRGTSKLLEQRDSIKFGYCTGQVFRVDLTLNNPTPSGVKEGGAKDSTKVVPQINLTTPVGSSSLTPSPHSLPPPVSPPLADTKRSSIGSPLYGVPAWWGEGDDTSHNDSKNHKDTRTNQVLEDSQDPRDPRVFKDEPHSKEEPKESKGESASFTIEFESPKKLKPTPRSLSLTNRSRPLSFSGDIDLRRQTLTPPTSKDRKVRASSLSPSRAPLPSNSPSNKKGEENKEVTSSRRIMRSSTLIARTRNNPPTTTPSNGPSNSSSIKAKFERGGGTVKMEGRRAMKEEGSAIRGRSASMRITSSRPLTTKTDNKKAPVDEKSKVTRKQWNENKEIPHRLLLSSIEERLKMLASLTATTSSNIKKLTDVLQEGAAVSYTDIKITPLKTIQLPQWKVYSSEYDKICQYIVESEESLKEINKSLCEIVSIEDDIDTEADDASSSSTPLLVITSTPSEPDVKMEGREGEEKQYSTEVSAPSEANL</sequence>
<feature type="region of interest" description="Disordered" evidence="1">
    <location>
        <begin position="132"/>
        <end position="162"/>
    </location>
</feature>
<dbReference type="SUPFAM" id="SSF49879">
    <property type="entry name" value="SMAD/FHA domain"/>
    <property type="match status" value="1"/>
</dbReference>
<feature type="region of interest" description="Disordered" evidence="1">
    <location>
        <begin position="106"/>
        <end position="125"/>
    </location>
</feature>
<gene>
    <name evidence="3" type="primary">109580595</name>
</gene>
<dbReference type="CDD" id="cd00060">
    <property type="entry name" value="FHA"/>
    <property type="match status" value="1"/>
</dbReference>
<feature type="region of interest" description="Disordered" evidence="1">
    <location>
        <begin position="174"/>
        <end position="402"/>
    </location>
</feature>
<feature type="compositionally biased region" description="Polar residues" evidence="1">
    <location>
        <begin position="244"/>
        <end position="255"/>
    </location>
</feature>
<dbReference type="KEGG" id="aqu:109580595"/>
<dbReference type="Proteomes" id="UP000007879">
    <property type="component" value="Unassembled WGS sequence"/>
</dbReference>
<dbReference type="EnsemblMetazoa" id="Aqu2.1.37922_001">
    <property type="protein sequence ID" value="Aqu2.1.37922_001"/>
    <property type="gene ID" value="Aqu2.1.37922"/>
</dbReference>
<dbReference type="OrthoDB" id="687730at2759"/>
<reference evidence="4" key="1">
    <citation type="journal article" date="2010" name="Nature">
        <title>The Amphimedon queenslandica genome and the evolution of animal complexity.</title>
        <authorList>
            <person name="Srivastava M."/>
            <person name="Simakov O."/>
            <person name="Chapman J."/>
            <person name="Fahey B."/>
            <person name="Gauthier M.E."/>
            <person name="Mitros T."/>
            <person name="Richards G.S."/>
            <person name="Conaco C."/>
            <person name="Dacre M."/>
            <person name="Hellsten U."/>
            <person name="Larroux C."/>
            <person name="Putnam N.H."/>
            <person name="Stanke M."/>
            <person name="Adamska M."/>
            <person name="Darling A."/>
            <person name="Degnan S.M."/>
            <person name="Oakley T.H."/>
            <person name="Plachetzki D.C."/>
            <person name="Zhai Y."/>
            <person name="Adamski M."/>
            <person name="Calcino A."/>
            <person name="Cummins S.F."/>
            <person name="Goodstein D.M."/>
            <person name="Harris C."/>
            <person name="Jackson D.J."/>
            <person name="Leys S.P."/>
            <person name="Shu S."/>
            <person name="Woodcroft B.J."/>
            <person name="Vervoort M."/>
            <person name="Kosik K.S."/>
            <person name="Manning G."/>
            <person name="Degnan B.M."/>
            <person name="Rokhsar D.S."/>
        </authorList>
    </citation>
    <scope>NUCLEOTIDE SEQUENCE [LARGE SCALE GENOMIC DNA]</scope>
</reference>
<dbReference type="SMART" id="SM00240">
    <property type="entry name" value="FHA"/>
    <property type="match status" value="1"/>
</dbReference>
<feature type="compositionally biased region" description="Low complexity" evidence="1">
    <location>
        <begin position="280"/>
        <end position="297"/>
    </location>
</feature>
<feature type="compositionally biased region" description="Basic and acidic residues" evidence="1">
    <location>
        <begin position="354"/>
        <end position="365"/>
    </location>
</feature>
<keyword evidence="4" id="KW-1185">Reference proteome</keyword>
<feature type="region of interest" description="Disordered" evidence="1">
    <location>
        <begin position="508"/>
        <end position="556"/>
    </location>
</feature>
<evidence type="ECO:0000259" key="2">
    <source>
        <dbReference type="PROSITE" id="PS50006"/>
    </source>
</evidence>